<proteinExistence type="predicted"/>
<dbReference type="EMBL" id="UOEK01000026">
    <property type="protein sequence ID" value="VAV92431.1"/>
    <property type="molecule type" value="Genomic_DNA"/>
</dbReference>
<dbReference type="AlphaFoldDB" id="A0A3B0RLV5"/>
<gene>
    <name evidence="1" type="ORF">MNBD_ACTINO02-3029</name>
</gene>
<protein>
    <submittedName>
        <fullName evidence="1">Uncharacterized protein</fullName>
    </submittedName>
</protein>
<organism evidence="1">
    <name type="scientific">hydrothermal vent metagenome</name>
    <dbReference type="NCBI Taxonomy" id="652676"/>
    <lineage>
        <taxon>unclassified sequences</taxon>
        <taxon>metagenomes</taxon>
        <taxon>ecological metagenomes</taxon>
    </lineage>
</organism>
<name>A0A3B0RLV5_9ZZZZ</name>
<sequence>MLPILASICPVWNTNGCPSRGRGRLCAGRTVTTVTTRCIRKVFDRNDLLGDVWHDDELCNSLAAYNVEWLCAVVDQRNLDFPTVSRIDQPGAVHDADPMLEGESAAWHHERTVLLRDLECDSRGDENSLPGTQSSGDHRPKINTRITGMAVRWQRKLGIETKNGYLHSFTHYDFCEPQEQLG</sequence>
<accession>A0A3B0RLV5</accession>
<evidence type="ECO:0000313" key="1">
    <source>
        <dbReference type="EMBL" id="VAV92431.1"/>
    </source>
</evidence>
<reference evidence="1" key="1">
    <citation type="submission" date="2018-06" db="EMBL/GenBank/DDBJ databases">
        <authorList>
            <person name="Zhirakovskaya E."/>
        </authorList>
    </citation>
    <scope>NUCLEOTIDE SEQUENCE</scope>
</reference>